<dbReference type="InterPro" id="IPR023187">
    <property type="entry name" value="Tscrpt_reg_MarR-type_CS"/>
</dbReference>
<dbReference type="InterPro" id="IPR036388">
    <property type="entry name" value="WH-like_DNA-bd_sf"/>
</dbReference>
<dbReference type="AlphaFoldDB" id="A0A494YRB6"/>
<keyword evidence="6" id="KW-1185">Reference proteome</keyword>
<dbReference type="PROSITE" id="PS01117">
    <property type="entry name" value="HTH_MARR_1"/>
    <property type="match status" value="1"/>
</dbReference>
<dbReference type="Gene3D" id="1.10.10.10">
    <property type="entry name" value="Winged helix-like DNA-binding domain superfamily/Winged helix DNA-binding domain"/>
    <property type="match status" value="1"/>
</dbReference>
<comment type="caution">
    <text evidence="5">The sequence shown here is derived from an EMBL/GenBank/DDBJ whole genome shotgun (WGS) entry which is preliminary data.</text>
</comment>
<evidence type="ECO:0000256" key="1">
    <source>
        <dbReference type="ARBA" id="ARBA00023015"/>
    </source>
</evidence>
<dbReference type="InterPro" id="IPR000835">
    <property type="entry name" value="HTH_MarR-typ"/>
</dbReference>
<dbReference type="GO" id="GO:0003700">
    <property type="term" value="F:DNA-binding transcription factor activity"/>
    <property type="evidence" value="ECO:0007669"/>
    <property type="project" value="InterPro"/>
</dbReference>
<dbReference type="PROSITE" id="PS50995">
    <property type="entry name" value="HTH_MARR_2"/>
    <property type="match status" value="1"/>
</dbReference>
<dbReference type="GO" id="GO:0003677">
    <property type="term" value="F:DNA binding"/>
    <property type="evidence" value="ECO:0007669"/>
    <property type="project" value="UniProtKB-KW"/>
</dbReference>
<dbReference type="EMBL" id="RBZN01000102">
    <property type="protein sequence ID" value="RKQ11780.1"/>
    <property type="molecule type" value="Genomic_DNA"/>
</dbReference>
<name>A0A494YRB6_9BACL</name>
<gene>
    <name evidence="5" type="ORF">D8M03_17440</name>
</gene>
<sequence>MEKWNQSYGFLLGKVLQQMETKFAEGLVPYHINARQYGVLLFINGNPYSSQKDISENLQIDRTTMVSHIDHLETLGFVERTRNPNDRRSYSLMITPKGKDLLDSRWEFLNDIELEVLAPLSNQERQLLKEFLIKIWTTL</sequence>
<dbReference type="Proteomes" id="UP000272238">
    <property type="component" value="Unassembled WGS sequence"/>
</dbReference>
<feature type="domain" description="HTH marR-type" evidence="4">
    <location>
        <begin position="5"/>
        <end position="137"/>
    </location>
</feature>
<keyword evidence="3" id="KW-0804">Transcription</keyword>
<protein>
    <submittedName>
        <fullName evidence="5">MarR family transcriptional regulator</fullName>
    </submittedName>
</protein>
<dbReference type="SUPFAM" id="SSF46785">
    <property type="entry name" value="Winged helix' DNA-binding domain"/>
    <property type="match status" value="1"/>
</dbReference>
<dbReference type="PANTHER" id="PTHR42756">
    <property type="entry name" value="TRANSCRIPTIONAL REGULATOR, MARR"/>
    <property type="match status" value="1"/>
</dbReference>
<dbReference type="InterPro" id="IPR036390">
    <property type="entry name" value="WH_DNA-bd_sf"/>
</dbReference>
<keyword evidence="1" id="KW-0805">Transcription regulation</keyword>
<accession>A0A494YRB6</accession>
<evidence type="ECO:0000256" key="2">
    <source>
        <dbReference type="ARBA" id="ARBA00023125"/>
    </source>
</evidence>
<proteinExistence type="predicted"/>
<reference evidence="5 6" key="1">
    <citation type="journal article" date="2016" name="Antonie Van Leeuwenhoek">
        <title>Lysinibacillus endophyticus sp. nov., an indole-3-acetic acid producing endophytic bacterium isolated from corn root (Zea mays cv. Xinken-5).</title>
        <authorList>
            <person name="Yu J."/>
            <person name="Guan X."/>
            <person name="Liu C."/>
            <person name="Xiang W."/>
            <person name="Yu Z."/>
            <person name="Liu X."/>
            <person name="Wang G."/>
        </authorList>
    </citation>
    <scope>NUCLEOTIDE SEQUENCE [LARGE SCALE GENOMIC DNA]</scope>
    <source>
        <strain evidence="5 6">DSM 100506</strain>
    </source>
</reference>
<evidence type="ECO:0000256" key="3">
    <source>
        <dbReference type="ARBA" id="ARBA00023163"/>
    </source>
</evidence>
<evidence type="ECO:0000313" key="6">
    <source>
        <dbReference type="Proteomes" id="UP000272238"/>
    </source>
</evidence>
<dbReference type="SMART" id="SM00347">
    <property type="entry name" value="HTH_MARR"/>
    <property type="match status" value="1"/>
</dbReference>
<evidence type="ECO:0000259" key="4">
    <source>
        <dbReference type="PROSITE" id="PS50995"/>
    </source>
</evidence>
<keyword evidence="2" id="KW-0238">DNA-binding</keyword>
<dbReference type="OrthoDB" id="1858911at2"/>
<dbReference type="PANTHER" id="PTHR42756:SF1">
    <property type="entry name" value="TRANSCRIPTIONAL REPRESSOR OF EMRAB OPERON"/>
    <property type="match status" value="1"/>
</dbReference>
<dbReference type="PRINTS" id="PR00598">
    <property type="entry name" value="HTHMARR"/>
</dbReference>
<organism evidence="5 6">
    <name type="scientific">Ureibacillus endophyticus</name>
    <dbReference type="NCBI Taxonomy" id="1978490"/>
    <lineage>
        <taxon>Bacteria</taxon>
        <taxon>Bacillati</taxon>
        <taxon>Bacillota</taxon>
        <taxon>Bacilli</taxon>
        <taxon>Bacillales</taxon>
        <taxon>Caryophanaceae</taxon>
        <taxon>Ureibacillus</taxon>
    </lineage>
</organism>
<evidence type="ECO:0000313" key="5">
    <source>
        <dbReference type="EMBL" id="RKQ11780.1"/>
    </source>
</evidence>
<dbReference type="RefSeq" id="WP_121216046.1">
    <property type="nucleotide sequence ID" value="NZ_JAMYWW010000001.1"/>
</dbReference>
<dbReference type="Pfam" id="PF12802">
    <property type="entry name" value="MarR_2"/>
    <property type="match status" value="1"/>
</dbReference>